<dbReference type="InterPro" id="IPR029058">
    <property type="entry name" value="AB_hydrolase_fold"/>
</dbReference>
<keyword evidence="9" id="KW-1185">Reference proteome</keyword>
<evidence type="ECO:0000256" key="5">
    <source>
        <dbReference type="ARBA" id="ARBA00022801"/>
    </source>
</evidence>
<evidence type="ECO:0000256" key="7">
    <source>
        <dbReference type="SAM" id="SignalP"/>
    </source>
</evidence>
<keyword evidence="6" id="KW-0325">Glycoprotein</keyword>
<name>A0A0D7B4E5_9AGAR</name>
<evidence type="ECO:0000313" key="8">
    <source>
        <dbReference type="EMBL" id="KIY65085.1"/>
    </source>
</evidence>
<dbReference type="GO" id="GO:0000324">
    <property type="term" value="C:fungal-type vacuole"/>
    <property type="evidence" value="ECO:0007669"/>
    <property type="project" value="TreeGrafter"/>
</dbReference>
<dbReference type="GO" id="GO:0004185">
    <property type="term" value="F:serine-type carboxypeptidase activity"/>
    <property type="evidence" value="ECO:0007669"/>
    <property type="project" value="UniProtKB-EC"/>
</dbReference>
<dbReference type="AlphaFoldDB" id="A0A0D7B4E5"/>
<dbReference type="SUPFAM" id="SSF53474">
    <property type="entry name" value="alpha/beta-Hydrolases"/>
    <property type="match status" value="1"/>
</dbReference>
<protein>
    <recommendedName>
        <fullName evidence="2">carboxypeptidase C</fullName>
        <ecNumber evidence="2">3.4.16.5</ecNumber>
    </recommendedName>
</protein>
<dbReference type="InterPro" id="IPR001563">
    <property type="entry name" value="Peptidase_S10"/>
</dbReference>
<evidence type="ECO:0000256" key="4">
    <source>
        <dbReference type="ARBA" id="ARBA00022670"/>
    </source>
</evidence>
<sequence length="486" mass="54002">MQLAALSLWATCAAASAIAFQTDAYDAGLFTPIETLSALSNSSYTALAHPAFPKHSVRVKKSKFCDGTVDAYTGYIDIEARHLFFYFFESRSNPDEDDVLFWTNGGPGAPSTMGLFWELGPCRATEPEGATYFEHAWNTNANIFFVDQPVGTGWSYADYGETVSTTEEAAVDIAAFVAVFFEHFVKFKGRKFHFAGESYGGRFLPLFGAAVYDQNKYLIEQGMTPVNLASVMIGNGMTEFSSMLLSYYDMACTAATIAPVVSISECVKMKQAIPRCEKWLKEACIDSWDAINCGAAYQVCQDLIDGPYQALGLNPYDITRPCDGELFSTVCYGSATKNIYNYLNTPSTRAQLNLDPYFDDKNFTGAAMPVYNAFAANLDGTRQTQLHLAALLERGVPVLIYVGMNDYICNWVGNLRFVDAMEWSGQQDFLEAPMDEWAIDGERIGLLKTSGNLTYLTVEGAGHMVPWDRPKEALEMVRRWLYEDNF</sequence>
<evidence type="ECO:0000256" key="3">
    <source>
        <dbReference type="ARBA" id="ARBA00022645"/>
    </source>
</evidence>
<keyword evidence="5" id="KW-0378">Hydrolase</keyword>
<dbReference type="Gene3D" id="1.10.287.410">
    <property type="match status" value="1"/>
</dbReference>
<dbReference type="STRING" id="1314674.A0A0D7B4E5"/>
<dbReference type="EC" id="3.4.16.5" evidence="2"/>
<feature type="chain" id="PRO_5002316634" description="carboxypeptidase C" evidence="7">
    <location>
        <begin position="20"/>
        <end position="486"/>
    </location>
</feature>
<dbReference type="Gene3D" id="3.40.50.1820">
    <property type="entry name" value="alpha/beta hydrolase"/>
    <property type="match status" value="1"/>
</dbReference>
<dbReference type="GO" id="GO:0006508">
    <property type="term" value="P:proteolysis"/>
    <property type="evidence" value="ECO:0007669"/>
    <property type="project" value="UniProtKB-KW"/>
</dbReference>
<accession>A0A0D7B4E5</accession>
<dbReference type="OrthoDB" id="443318at2759"/>
<dbReference type="InterPro" id="IPR033124">
    <property type="entry name" value="Ser_caboxypep_his_AS"/>
</dbReference>
<reference evidence="8 9" key="1">
    <citation type="journal article" date="2015" name="Fungal Genet. Biol.">
        <title>Evolution of novel wood decay mechanisms in Agaricales revealed by the genome sequences of Fistulina hepatica and Cylindrobasidium torrendii.</title>
        <authorList>
            <person name="Floudas D."/>
            <person name="Held B.W."/>
            <person name="Riley R."/>
            <person name="Nagy L.G."/>
            <person name="Koehler G."/>
            <person name="Ransdell A.S."/>
            <person name="Younus H."/>
            <person name="Chow J."/>
            <person name="Chiniquy J."/>
            <person name="Lipzen A."/>
            <person name="Tritt A."/>
            <person name="Sun H."/>
            <person name="Haridas S."/>
            <person name="LaButti K."/>
            <person name="Ohm R.A."/>
            <person name="Kues U."/>
            <person name="Blanchette R.A."/>
            <person name="Grigoriev I.V."/>
            <person name="Minto R.E."/>
            <person name="Hibbett D.S."/>
        </authorList>
    </citation>
    <scope>NUCLEOTIDE SEQUENCE [LARGE SCALE GENOMIC DNA]</scope>
    <source>
        <strain evidence="8 9">FP15055 ss-10</strain>
    </source>
</reference>
<dbReference type="PRINTS" id="PR00724">
    <property type="entry name" value="CRBOXYPTASEC"/>
</dbReference>
<keyword evidence="7" id="KW-0732">Signal</keyword>
<evidence type="ECO:0000256" key="2">
    <source>
        <dbReference type="ARBA" id="ARBA00012446"/>
    </source>
</evidence>
<dbReference type="PANTHER" id="PTHR11802">
    <property type="entry name" value="SERINE PROTEASE FAMILY S10 SERINE CARBOXYPEPTIDASE"/>
    <property type="match status" value="1"/>
</dbReference>
<gene>
    <name evidence="8" type="ORF">CYLTODRAFT_400969</name>
</gene>
<evidence type="ECO:0000256" key="6">
    <source>
        <dbReference type="ARBA" id="ARBA00023180"/>
    </source>
</evidence>
<evidence type="ECO:0000313" key="9">
    <source>
        <dbReference type="Proteomes" id="UP000054007"/>
    </source>
</evidence>
<dbReference type="Proteomes" id="UP000054007">
    <property type="component" value="Unassembled WGS sequence"/>
</dbReference>
<proteinExistence type="inferred from homology"/>
<dbReference type="PANTHER" id="PTHR11802:SF113">
    <property type="entry name" value="SERINE CARBOXYPEPTIDASE CTSA-4.1"/>
    <property type="match status" value="1"/>
</dbReference>
<organism evidence="8 9">
    <name type="scientific">Cylindrobasidium torrendii FP15055 ss-10</name>
    <dbReference type="NCBI Taxonomy" id="1314674"/>
    <lineage>
        <taxon>Eukaryota</taxon>
        <taxon>Fungi</taxon>
        <taxon>Dikarya</taxon>
        <taxon>Basidiomycota</taxon>
        <taxon>Agaricomycotina</taxon>
        <taxon>Agaricomycetes</taxon>
        <taxon>Agaricomycetidae</taxon>
        <taxon>Agaricales</taxon>
        <taxon>Marasmiineae</taxon>
        <taxon>Physalacriaceae</taxon>
        <taxon>Cylindrobasidium</taxon>
    </lineage>
</organism>
<feature type="signal peptide" evidence="7">
    <location>
        <begin position="1"/>
        <end position="19"/>
    </location>
</feature>
<dbReference type="Pfam" id="PF00450">
    <property type="entry name" value="Peptidase_S10"/>
    <property type="match status" value="1"/>
</dbReference>
<comment type="similarity">
    <text evidence="1">Belongs to the peptidase S10 family.</text>
</comment>
<evidence type="ECO:0000256" key="1">
    <source>
        <dbReference type="ARBA" id="ARBA00009431"/>
    </source>
</evidence>
<dbReference type="EMBL" id="KN880605">
    <property type="protein sequence ID" value="KIY65085.1"/>
    <property type="molecule type" value="Genomic_DNA"/>
</dbReference>
<keyword evidence="4" id="KW-0645">Protease</keyword>
<keyword evidence="3 8" id="KW-0121">Carboxypeptidase</keyword>
<dbReference type="PROSITE" id="PS00560">
    <property type="entry name" value="CARBOXYPEPT_SER_HIS"/>
    <property type="match status" value="1"/>
</dbReference>